<name>A0A4Y2JKM8_ARAVE</name>
<organism evidence="1 2">
    <name type="scientific">Araneus ventricosus</name>
    <name type="common">Orbweaver spider</name>
    <name type="synonym">Epeira ventricosa</name>
    <dbReference type="NCBI Taxonomy" id="182803"/>
    <lineage>
        <taxon>Eukaryota</taxon>
        <taxon>Metazoa</taxon>
        <taxon>Ecdysozoa</taxon>
        <taxon>Arthropoda</taxon>
        <taxon>Chelicerata</taxon>
        <taxon>Arachnida</taxon>
        <taxon>Araneae</taxon>
        <taxon>Araneomorphae</taxon>
        <taxon>Entelegynae</taxon>
        <taxon>Araneoidea</taxon>
        <taxon>Araneidae</taxon>
        <taxon>Araneus</taxon>
    </lineage>
</organism>
<evidence type="ECO:0000313" key="2">
    <source>
        <dbReference type="Proteomes" id="UP000499080"/>
    </source>
</evidence>
<accession>A0A4Y2JKM8</accession>
<protein>
    <submittedName>
        <fullName evidence="1">Uncharacterized protein</fullName>
    </submittedName>
</protein>
<dbReference type="Proteomes" id="UP000499080">
    <property type="component" value="Unassembled WGS sequence"/>
</dbReference>
<sequence>MGATFLHLCLHQGNRIDLKTNLITSKVGNSFSKMELNTLPVKKVNKLVCWQNSLYLDLYFTPLYMFKVAFLCKVFIFEIGLYCKVGWLEIRKEQEKGEDMSHQIPSEGICHEIERQLRAIQSGSQKGWAALMICVKLWTISMNRKTASLFVYQRRCERDAKTVDLCQTLDHIYRQEACQSVCLPA</sequence>
<proteinExistence type="predicted"/>
<dbReference type="EMBL" id="BGPR01003590">
    <property type="protein sequence ID" value="GBM90019.1"/>
    <property type="molecule type" value="Genomic_DNA"/>
</dbReference>
<evidence type="ECO:0000313" key="1">
    <source>
        <dbReference type="EMBL" id="GBM90019.1"/>
    </source>
</evidence>
<reference evidence="1 2" key="1">
    <citation type="journal article" date="2019" name="Sci. Rep.">
        <title>Orb-weaving spider Araneus ventricosus genome elucidates the spidroin gene catalogue.</title>
        <authorList>
            <person name="Kono N."/>
            <person name="Nakamura H."/>
            <person name="Ohtoshi R."/>
            <person name="Moran D.A.P."/>
            <person name="Shinohara A."/>
            <person name="Yoshida Y."/>
            <person name="Fujiwara M."/>
            <person name="Mori M."/>
            <person name="Tomita M."/>
            <person name="Arakawa K."/>
        </authorList>
    </citation>
    <scope>NUCLEOTIDE SEQUENCE [LARGE SCALE GENOMIC DNA]</scope>
</reference>
<dbReference type="AlphaFoldDB" id="A0A4Y2JKM8"/>
<gene>
    <name evidence="1" type="ORF">AVEN_174826_1</name>
</gene>
<comment type="caution">
    <text evidence="1">The sequence shown here is derived from an EMBL/GenBank/DDBJ whole genome shotgun (WGS) entry which is preliminary data.</text>
</comment>
<keyword evidence="2" id="KW-1185">Reference proteome</keyword>